<comment type="subcellular location">
    <subcellularLocation>
        <location evidence="1">Cytoplasm</location>
        <location evidence="1">Cytoskeleton</location>
        <location evidence="1">Cilium axoneme</location>
    </subcellularLocation>
</comment>
<keyword evidence="13" id="KW-1185">Reference proteome</keyword>
<feature type="coiled-coil region" evidence="10">
    <location>
        <begin position="868"/>
        <end position="948"/>
    </location>
</feature>
<keyword evidence="4" id="KW-0677">Repeat</keyword>
<evidence type="ECO:0000313" key="13">
    <source>
        <dbReference type="Proteomes" id="UP000886611"/>
    </source>
</evidence>
<evidence type="ECO:0000256" key="6">
    <source>
        <dbReference type="ARBA" id="ARBA00023212"/>
    </source>
</evidence>
<comment type="caution">
    <text evidence="12">The sequence shown here is derived from an EMBL/GenBank/DDBJ whole genome shotgun (WGS) entry which is preliminary data.</text>
</comment>
<keyword evidence="2" id="KW-0963">Cytoplasm</keyword>
<evidence type="ECO:0000256" key="5">
    <source>
        <dbReference type="ARBA" id="ARBA00023054"/>
    </source>
</evidence>
<evidence type="ECO:0000256" key="7">
    <source>
        <dbReference type="ARBA" id="ARBA00023273"/>
    </source>
</evidence>
<protein>
    <recommendedName>
        <fullName evidence="9">Cilia- and flagella-associated protein 43</fullName>
    </recommendedName>
</protein>
<sequence length="1377" mass="159361">MSMDTPRWDRTIVEQQAIVRFLLVKYVKPAEIHPRMLAHADQWVQGFTNQHVSFANSRTICYPCGNFVIFKNTETKEKHILQCPSGSIGAFAVHGKSEVVAFSEQRLNPSIYVYTFPGFEKRAELKGGAKMNYSKLAFSHSGPYLASCSLLPDYNLTLWNWNEQVPLCSYSQMGVEVTILHFNPTNWHQLCTANRKMLTLWNIERSNNEYIMKPSFINIPSVEGSFTEAEHVSSYHLDSRLTYYGPKMPVSAIAGLLGEEAETFQSIREMGEVQVWSVQDGSRISTLPLTEKVTCLASCPISKCAVVGTASGYLCFIDLTTIEQPRVVHRLRLYESPVLLLHKSSKYKIVVFPYRYENGGHFLLTGASDKRIFILDARPSKMFAVIGYIDASRFVDERGAIGNNSIQKHSVETKEPVSSVVLGTDNRVFGYCNATKSIQKFVLPELLCHSYHTNGISAMSFSLDCQVMFTVGSNDGALVCLQWRTDTAASDIIQEAITYSQFLMSELQITMLSENMELAALPDWHVTSASPSNLPEENEAKQEEDKVSVELFEKDDSYTSPTLGRTEDATWLSQKEDEVMKKESLQFKDAKKNLRKGIKQLRKTIQQMMHENENLPELERLDQQEFNLDVEEQERLQAEGESEVSRIRNEIEMDNLAMNYLRDAIKQEYWDSMKVKGRGIKAFHVDNVVKNFPMKQRSAASLKELEKARDQRANEIADLQVRKANTERKPKITLDKDDDENEDEGKETESSSLTGSLSNEYGISDPDLYSQFVLNTKEQKINQVILLKDVIYRIKESFNKEFDAVYKQKEQEINRVLDKNQRILEIMADLDIQDTLWEPQLSEYEKPERVFIVEDSEVKVEKFLTPEQKLKEEEKAKLEEQRRLLDKEIPRPEFASQPEDHWTEDERKQFKEYEKKVKELAEEREKYRKILEAEMKKLQGSIKDTTQAFDDTLAKLFEKKVKCEMMVYQNRSAEEVKQCKEQVDAFRETYDNCVAEDKLLDRGFRKEFTDVHAHMVDQLYKLYKRRPRVQTIRTQAETNPFGDRPGSAQAVSEALSHLMSAMDELDAPENIPEDLGLPVWERFCLSRRTKVKSEQEVKRKALTLAEMQAFLHKRMEEDEQNRQAIENIVENLNVLRDVKVQFQLNLMVQILLKQGQVEVDSDSFITDYSDSVLLHRSVVEDLNGTIKTIGDQKIATMMKIKDFRKGIIIQEWEHLKMKMQMEDLNNKHRDIQMLKFSKELQEYLNERDHESHLMHQISVLEKTIAAQVKNHQKNVKNVKRIIKDIERQIKVKADDNTILDEELKEMIMVVAERQQIYDAVAVEDNIALNNKKRYQDIVQRKKLVDLAKTQAQEAAILKDKLEKLRMRTFPALVQLEH</sequence>
<keyword evidence="3" id="KW-0853">WD repeat</keyword>
<dbReference type="GO" id="GO:0007288">
    <property type="term" value="P:sperm axoneme assembly"/>
    <property type="evidence" value="ECO:0007669"/>
    <property type="project" value="TreeGrafter"/>
</dbReference>
<feature type="non-terminal residue" evidence="12">
    <location>
        <position position="1"/>
    </location>
</feature>
<gene>
    <name evidence="12" type="primary">Cfap43</name>
    <name evidence="12" type="ORF">GTO96_0001751</name>
</gene>
<comment type="similarity">
    <text evidence="8">Belongs to the CFAP43 family.</text>
</comment>
<dbReference type="Proteomes" id="UP000886611">
    <property type="component" value="Unassembled WGS sequence"/>
</dbReference>
<reference evidence="12 13" key="1">
    <citation type="journal article" date="2021" name="Cell">
        <title>Tracing the genetic footprints of vertebrate landing in non-teleost ray-finned fishes.</title>
        <authorList>
            <person name="Bi X."/>
            <person name="Wang K."/>
            <person name="Yang L."/>
            <person name="Pan H."/>
            <person name="Jiang H."/>
            <person name="Wei Q."/>
            <person name="Fang M."/>
            <person name="Yu H."/>
            <person name="Zhu C."/>
            <person name="Cai Y."/>
            <person name="He Y."/>
            <person name="Gan X."/>
            <person name="Zeng H."/>
            <person name="Yu D."/>
            <person name="Zhu Y."/>
            <person name="Jiang H."/>
            <person name="Qiu Q."/>
            <person name="Yang H."/>
            <person name="Zhang Y.E."/>
            <person name="Wang W."/>
            <person name="Zhu M."/>
            <person name="He S."/>
            <person name="Zhang G."/>
        </authorList>
    </citation>
    <scope>NUCLEOTIDE SEQUENCE [LARGE SCALE GENOMIC DNA]</scope>
    <source>
        <strain evidence="12">Bchr_013</strain>
    </source>
</reference>
<keyword evidence="5 10" id="KW-0175">Coiled coil</keyword>
<proteinExistence type="inferred from homology"/>
<dbReference type="Pfam" id="PF25828">
    <property type="entry name" value="CC_Cfap43"/>
    <property type="match status" value="2"/>
</dbReference>
<accession>A0A8X7X7V4</accession>
<evidence type="ECO:0000256" key="9">
    <source>
        <dbReference type="ARBA" id="ARBA00023662"/>
    </source>
</evidence>
<dbReference type="PANTHER" id="PTHR14885:SF1">
    <property type="entry name" value="CILIA- AND FLAGELLA-ASSOCIATED PROTEIN 43"/>
    <property type="match status" value="1"/>
</dbReference>
<evidence type="ECO:0000256" key="1">
    <source>
        <dbReference type="ARBA" id="ARBA00004430"/>
    </source>
</evidence>
<dbReference type="GO" id="GO:0005930">
    <property type="term" value="C:axoneme"/>
    <property type="evidence" value="ECO:0007669"/>
    <property type="project" value="UniProtKB-SubCell"/>
</dbReference>
<evidence type="ECO:0000256" key="10">
    <source>
        <dbReference type="SAM" id="Coils"/>
    </source>
</evidence>
<evidence type="ECO:0000256" key="4">
    <source>
        <dbReference type="ARBA" id="ARBA00022737"/>
    </source>
</evidence>
<feature type="region of interest" description="Disordered" evidence="11">
    <location>
        <begin position="727"/>
        <end position="759"/>
    </location>
</feature>
<dbReference type="Gene3D" id="2.130.10.10">
    <property type="entry name" value="YVTN repeat-like/Quinoprotein amine dehydrogenase"/>
    <property type="match status" value="2"/>
</dbReference>
<dbReference type="InterPro" id="IPR036322">
    <property type="entry name" value="WD40_repeat_dom_sf"/>
</dbReference>
<feature type="coiled-coil region" evidence="10">
    <location>
        <begin position="591"/>
        <end position="650"/>
    </location>
</feature>
<feature type="compositionally biased region" description="Acidic residues" evidence="11">
    <location>
        <begin position="736"/>
        <end position="746"/>
    </location>
</feature>
<feature type="non-terminal residue" evidence="12">
    <location>
        <position position="1377"/>
    </location>
</feature>
<dbReference type="PANTHER" id="PTHR14885">
    <property type="entry name" value="CILIA- AND FLAGELLA-ASSOCIATED PROTEIN 43-RELATED"/>
    <property type="match status" value="1"/>
</dbReference>
<keyword evidence="6" id="KW-0206">Cytoskeleton</keyword>
<evidence type="ECO:0000256" key="8">
    <source>
        <dbReference type="ARBA" id="ARBA00023605"/>
    </source>
</evidence>
<dbReference type="EMBL" id="JAATIS010004040">
    <property type="protein sequence ID" value="KAG2463071.1"/>
    <property type="molecule type" value="Genomic_DNA"/>
</dbReference>
<dbReference type="SUPFAM" id="SSF50978">
    <property type="entry name" value="WD40 repeat-like"/>
    <property type="match status" value="1"/>
</dbReference>
<evidence type="ECO:0000256" key="11">
    <source>
        <dbReference type="SAM" id="MobiDB-lite"/>
    </source>
</evidence>
<organism evidence="12 13">
    <name type="scientific">Polypterus senegalus</name>
    <name type="common">Senegal bichir</name>
    <dbReference type="NCBI Taxonomy" id="55291"/>
    <lineage>
        <taxon>Eukaryota</taxon>
        <taxon>Metazoa</taxon>
        <taxon>Chordata</taxon>
        <taxon>Craniata</taxon>
        <taxon>Vertebrata</taxon>
        <taxon>Euteleostomi</taxon>
        <taxon>Actinopterygii</taxon>
        <taxon>Polypteriformes</taxon>
        <taxon>Polypteridae</taxon>
        <taxon>Polypterus</taxon>
    </lineage>
</organism>
<dbReference type="InterPro" id="IPR015943">
    <property type="entry name" value="WD40/YVTN_repeat-like_dom_sf"/>
</dbReference>
<evidence type="ECO:0000256" key="2">
    <source>
        <dbReference type="ARBA" id="ARBA00022490"/>
    </source>
</evidence>
<name>A0A8X7X7V4_POLSE</name>
<keyword evidence="7" id="KW-0966">Cell projection</keyword>
<evidence type="ECO:0000313" key="12">
    <source>
        <dbReference type="EMBL" id="KAG2463071.1"/>
    </source>
</evidence>
<evidence type="ECO:0000256" key="3">
    <source>
        <dbReference type="ARBA" id="ARBA00022574"/>
    </source>
</evidence>